<reference evidence="2 3" key="1">
    <citation type="journal article" date="2016" name="Nat. Commun.">
        <title>Extremotolerant tardigrade genome and improved radiotolerance of human cultured cells by tardigrade-unique protein.</title>
        <authorList>
            <person name="Hashimoto T."/>
            <person name="Horikawa D.D."/>
            <person name="Saito Y."/>
            <person name="Kuwahara H."/>
            <person name="Kozuka-Hata H."/>
            <person name="Shin-I T."/>
            <person name="Minakuchi Y."/>
            <person name="Ohishi K."/>
            <person name="Motoyama A."/>
            <person name="Aizu T."/>
            <person name="Enomoto A."/>
            <person name="Kondo K."/>
            <person name="Tanaka S."/>
            <person name="Hara Y."/>
            <person name="Koshikawa S."/>
            <person name="Sagara H."/>
            <person name="Miura T."/>
            <person name="Yokobori S."/>
            <person name="Miyagawa K."/>
            <person name="Suzuki Y."/>
            <person name="Kubo T."/>
            <person name="Oyama M."/>
            <person name="Kohara Y."/>
            <person name="Fujiyama A."/>
            <person name="Arakawa K."/>
            <person name="Katayama T."/>
            <person name="Toyoda A."/>
            <person name="Kunieda T."/>
        </authorList>
    </citation>
    <scope>NUCLEOTIDE SEQUENCE [LARGE SCALE GENOMIC DNA]</scope>
    <source>
        <strain evidence="2 3">YOKOZUNA-1</strain>
    </source>
</reference>
<feature type="compositionally biased region" description="Low complexity" evidence="1">
    <location>
        <begin position="79"/>
        <end position="101"/>
    </location>
</feature>
<dbReference type="Proteomes" id="UP000186922">
    <property type="component" value="Unassembled WGS sequence"/>
</dbReference>
<comment type="caution">
    <text evidence="2">The sequence shown here is derived from an EMBL/GenBank/DDBJ whole genome shotgun (WGS) entry which is preliminary data.</text>
</comment>
<sequence length="208" mass="22198">MNIGSFVMQASAVSQAANWTSGASQRYEAVSPSSSEAPADYTMFPTGIDYFLQPGAAQQQMTNPPSTSQTHRGVGDYNQGALQQQGQRSQQQQSQSQPGSSAFLNTGLQAQLNAANAFPTVQQYFQNAVANPLPLFTAAATPNLAFGAYGSVAQQGVAQTGYQATQQFVNAMASEVSVIRTRSSSSRNQSQADVAHLHQPSSQHNYRR</sequence>
<organism evidence="2 3">
    <name type="scientific">Ramazzottius varieornatus</name>
    <name type="common">Water bear</name>
    <name type="synonym">Tardigrade</name>
    <dbReference type="NCBI Taxonomy" id="947166"/>
    <lineage>
        <taxon>Eukaryota</taxon>
        <taxon>Metazoa</taxon>
        <taxon>Ecdysozoa</taxon>
        <taxon>Tardigrada</taxon>
        <taxon>Eutardigrada</taxon>
        <taxon>Parachela</taxon>
        <taxon>Hypsibioidea</taxon>
        <taxon>Ramazzottiidae</taxon>
        <taxon>Ramazzottius</taxon>
    </lineage>
</organism>
<dbReference type="AlphaFoldDB" id="A0A1D1W8Z6"/>
<feature type="compositionally biased region" description="Low complexity" evidence="1">
    <location>
        <begin position="180"/>
        <end position="191"/>
    </location>
</feature>
<feature type="compositionally biased region" description="Polar residues" evidence="1">
    <location>
        <begin position="57"/>
        <end position="71"/>
    </location>
</feature>
<gene>
    <name evidence="2" type="primary">RvY_18942</name>
    <name evidence="2" type="synonym">RvY_18942.1</name>
    <name evidence="2" type="ORF">RvY_18942-1</name>
</gene>
<evidence type="ECO:0000313" key="3">
    <source>
        <dbReference type="Proteomes" id="UP000186922"/>
    </source>
</evidence>
<evidence type="ECO:0000256" key="1">
    <source>
        <dbReference type="SAM" id="MobiDB-lite"/>
    </source>
</evidence>
<feature type="compositionally biased region" description="Polar residues" evidence="1">
    <location>
        <begin position="199"/>
        <end position="208"/>
    </location>
</feature>
<feature type="region of interest" description="Disordered" evidence="1">
    <location>
        <begin position="57"/>
        <end position="102"/>
    </location>
</feature>
<feature type="region of interest" description="Disordered" evidence="1">
    <location>
        <begin position="180"/>
        <end position="208"/>
    </location>
</feature>
<evidence type="ECO:0000313" key="2">
    <source>
        <dbReference type="EMBL" id="GAV09393.1"/>
    </source>
</evidence>
<accession>A0A1D1W8Z6</accession>
<keyword evidence="3" id="KW-1185">Reference proteome</keyword>
<name>A0A1D1W8Z6_RAMVA</name>
<protein>
    <submittedName>
        <fullName evidence="2">Uncharacterized protein</fullName>
    </submittedName>
</protein>
<proteinExistence type="predicted"/>
<dbReference type="EMBL" id="BDGG01000022">
    <property type="protein sequence ID" value="GAV09393.1"/>
    <property type="molecule type" value="Genomic_DNA"/>
</dbReference>